<keyword evidence="2" id="KW-0472">Membrane</keyword>
<dbReference type="InterPro" id="IPR002181">
    <property type="entry name" value="Fibrinogen_a/b/g_C_dom"/>
</dbReference>
<dbReference type="PROSITE" id="PS51406">
    <property type="entry name" value="FIBRINOGEN_C_2"/>
    <property type="match status" value="1"/>
</dbReference>
<dbReference type="InParanoid" id="C3ZQ81"/>
<feature type="transmembrane region" description="Helical" evidence="2">
    <location>
        <begin position="26"/>
        <end position="50"/>
    </location>
</feature>
<dbReference type="SUPFAM" id="SSF56496">
    <property type="entry name" value="Fibrinogen C-terminal domain-like"/>
    <property type="match status" value="1"/>
</dbReference>
<reference evidence="4" key="1">
    <citation type="journal article" date="2008" name="Nature">
        <title>The amphioxus genome and the evolution of the chordate karyotype.</title>
        <authorList>
            <consortium name="US DOE Joint Genome Institute (JGI-PGF)"/>
            <person name="Putnam N.H."/>
            <person name="Butts T."/>
            <person name="Ferrier D.E.K."/>
            <person name="Furlong R.F."/>
            <person name="Hellsten U."/>
            <person name="Kawashima T."/>
            <person name="Robinson-Rechavi M."/>
            <person name="Shoguchi E."/>
            <person name="Terry A."/>
            <person name="Yu J.-K."/>
            <person name="Benito-Gutierrez E.L."/>
            <person name="Dubchak I."/>
            <person name="Garcia-Fernandez J."/>
            <person name="Gibson-Brown J.J."/>
            <person name="Grigoriev I.V."/>
            <person name="Horton A.C."/>
            <person name="de Jong P.J."/>
            <person name="Jurka J."/>
            <person name="Kapitonov V.V."/>
            <person name="Kohara Y."/>
            <person name="Kuroki Y."/>
            <person name="Lindquist E."/>
            <person name="Lucas S."/>
            <person name="Osoegawa K."/>
            <person name="Pennacchio L.A."/>
            <person name="Salamov A.A."/>
            <person name="Satou Y."/>
            <person name="Sauka-Spengler T."/>
            <person name="Schmutz J."/>
            <person name="Shin-I T."/>
            <person name="Toyoda A."/>
            <person name="Bronner-Fraser M."/>
            <person name="Fujiyama A."/>
            <person name="Holland L.Z."/>
            <person name="Holland P.W.H."/>
            <person name="Satoh N."/>
            <person name="Rokhsar D.S."/>
        </authorList>
    </citation>
    <scope>NUCLEOTIDE SEQUENCE [LARGE SCALE GENOMIC DNA]</scope>
    <source>
        <strain evidence="4">S238N-H82</strain>
        <tissue evidence="4">Testes</tissue>
    </source>
</reference>
<name>C3ZQ81_BRAFL</name>
<dbReference type="EMBL" id="GG666659">
    <property type="protein sequence ID" value="EEN45460.1"/>
    <property type="molecule type" value="Genomic_DNA"/>
</dbReference>
<dbReference type="InterPro" id="IPR036056">
    <property type="entry name" value="Fibrinogen-like_C"/>
</dbReference>
<dbReference type="SMART" id="SM00186">
    <property type="entry name" value="FBG"/>
    <property type="match status" value="1"/>
</dbReference>
<evidence type="ECO:0000259" key="3">
    <source>
        <dbReference type="PROSITE" id="PS51406"/>
    </source>
</evidence>
<feature type="domain" description="Fibrinogen C-terminal" evidence="3">
    <location>
        <begin position="106"/>
        <end position="263"/>
    </location>
</feature>
<dbReference type="Gene3D" id="3.90.215.10">
    <property type="entry name" value="Gamma Fibrinogen, chain A, domain 1"/>
    <property type="match status" value="1"/>
</dbReference>
<keyword evidence="2" id="KW-1133">Transmembrane helix</keyword>
<accession>C3ZQ81</accession>
<feature type="compositionally biased region" description="Basic and acidic residues" evidence="1">
    <location>
        <begin position="60"/>
        <end position="97"/>
    </location>
</feature>
<keyword evidence="2" id="KW-0812">Transmembrane</keyword>
<feature type="region of interest" description="Disordered" evidence="1">
    <location>
        <begin position="60"/>
        <end position="109"/>
    </location>
</feature>
<evidence type="ECO:0000256" key="2">
    <source>
        <dbReference type="SAM" id="Phobius"/>
    </source>
</evidence>
<dbReference type="STRING" id="7739.C3ZQ81"/>
<sequence length="263" mass="29199">MGKDSAMPPLEEMLHFKHSAPKYGRATIAVAIAALILGTVTVVALVVVAIEARNTKSELQTRLDSDMHPEGPDHHGDTMAVKGADDPGTKSRWAGKESHHRSKKSDDGSKLTGYCQDLYQHGFDADGVYVIRPDVAPFPFQVYCDFDSDSGWTVIQNNQGTTDWDRTQDSYSTGFGALEEDKNFWLGLEKIHWLYTQKDTLRVDLKAWDSDWLYADYEQFGVGDEVSGYMVTFGEYSGTAGDVLGPLNVLNNMVTDNFHSDDS</sequence>
<dbReference type="InterPro" id="IPR014716">
    <property type="entry name" value="Fibrinogen_a/b/g_C_1"/>
</dbReference>
<protein>
    <recommendedName>
        <fullName evidence="3">Fibrinogen C-terminal domain-containing protein</fullName>
    </recommendedName>
</protein>
<proteinExistence type="predicted"/>
<dbReference type="InterPro" id="IPR050373">
    <property type="entry name" value="Fibrinogen_C-term_domain"/>
</dbReference>
<dbReference type="eggNOG" id="KOG2579">
    <property type="taxonomic scope" value="Eukaryota"/>
</dbReference>
<dbReference type="Pfam" id="PF00147">
    <property type="entry name" value="Fibrinogen_C"/>
    <property type="match status" value="1"/>
</dbReference>
<dbReference type="AlphaFoldDB" id="C3ZQ81"/>
<evidence type="ECO:0000256" key="1">
    <source>
        <dbReference type="SAM" id="MobiDB-lite"/>
    </source>
</evidence>
<dbReference type="PANTHER" id="PTHR19143:SF185">
    <property type="entry name" value="ANGIOPOIETIN-RELATED PROTEIN 5"/>
    <property type="match status" value="1"/>
</dbReference>
<dbReference type="NCBIfam" id="NF040941">
    <property type="entry name" value="GGGWT_bact"/>
    <property type="match status" value="1"/>
</dbReference>
<organism>
    <name type="scientific">Branchiostoma floridae</name>
    <name type="common">Florida lancelet</name>
    <name type="synonym">Amphioxus</name>
    <dbReference type="NCBI Taxonomy" id="7739"/>
    <lineage>
        <taxon>Eukaryota</taxon>
        <taxon>Metazoa</taxon>
        <taxon>Chordata</taxon>
        <taxon>Cephalochordata</taxon>
        <taxon>Leptocardii</taxon>
        <taxon>Amphioxiformes</taxon>
        <taxon>Branchiostomatidae</taxon>
        <taxon>Branchiostoma</taxon>
    </lineage>
</organism>
<dbReference type="PANTHER" id="PTHR19143">
    <property type="entry name" value="FIBRINOGEN/TENASCIN/ANGIOPOEITIN"/>
    <property type="match status" value="1"/>
</dbReference>
<gene>
    <name evidence="4" type="ORF">BRAFLDRAFT_80156</name>
</gene>
<evidence type="ECO:0000313" key="4">
    <source>
        <dbReference type="EMBL" id="EEN45460.1"/>
    </source>
</evidence>